<dbReference type="Proteomes" id="UP001166093">
    <property type="component" value="Unassembled WGS sequence"/>
</dbReference>
<accession>A0ABS2XV19</accession>
<proteinExistence type="predicted"/>
<feature type="non-terminal residue" evidence="1">
    <location>
        <position position="452"/>
    </location>
</feature>
<dbReference type="EMBL" id="JAAWVQ010077239">
    <property type="protein sequence ID" value="MBN3278110.1"/>
    <property type="molecule type" value="Genomic_DNA"/>
</dbReference>
<comment type="caution">
    <text evidence="1">The sequence shown here is derived from an EMBL/GenBank/DDBJ whole genome shotgun (WGS) entry which is preliminary data.</text>
</comment>
<organism evidence="1 2">
    <name type="scientific">Polyodon spathula</name>
    <name type="common">North American paddlefish</name>
    <name type="synonym">Squalus spathula</name>
    <dbReference type="NCBI Taxonomy" id="7913"/>
    <lineage>
        <taxon>Eukaryota</taxon>
        <taxon>Metazoa</taxon>
        <taxon>Chordata</taxon>
        <taxon>Craniata</taxon>
        <taxon>Vertebrata</taxon>
        <taxon>Euteleostomi</taxon>
        <taxon>Actinopterygii</taxon>
        <taxon>Chondrostei</taxon>
        <taxon>Acipenseriformes</taxon>
        <taxon>Polyodontidae</taxon>
        <taxon>Polyodon</taxon>
    </lineage>
</organism>
<reference evidence="1" key="1">
    <citation type="journal article" date="2021" name="Cell">
        <title>Tracing the genetic footprints of vertebrate landing in non-teleost ray-finned fishes.</title>
        <authorList>
            <person name="Bi X."/>
            <person name="Wang K."/>
            <person name="Yang L."/>
            <person name="Pan H."/>
            <person name="Jiang H."/>
            <person name="Wei Q."/>
            <person name="Fang M."/>
            <person name="Yu H."/>
            <person name="Zhu C."/>
            <person name="Cai Y."/>
            <person name="He Y."/>
            <person name="Gan X."/>
            <person name="Zeng H."/>
            <person name="Yu D."/>
            <person name="Zhu Y."/>
            <person name="Jiang H."/>
            <person name="Qiu Q."/>
            <person name="Yang H."/>
            <person name="Zhang Y.E."/>
            <person name="Wang W."/>
            <person name="Zhu M."/>
            <person name="He S."/>
            <person name="Zhang G."/>
        </authorList>
    </citation>
    <scope>NUCLEOTIDE SEQUENCE</scope>
    <source>
        <strain evidence="1">Pddl_001</strain>
    </source>
</reference>
<sequence length="452" mass="51635">QVKELNFLTDNNSRRLTTNHHTRVLANRKKIGRPWLVYSTSKNAAFCFCCKMFLSNAKFALASNGTQDWKNLSLILSKRKKAPDHLKSFQKWKELETRLNTNTAIDDENQRIIKAETQHWQNVLERLIAIIQDHFVEFLELKDSSGAGMTEPCSSHSLNLVLNDAANCCSEAVEFFSLIQNIFHKNSIAHKRSLEILDVRCVLQSDHSWADITDHIAKSMRRKLSKKGSIFIRMKAVFPNSDEASSMFFHLVQVADSTANTILDIFLRAFRFKTRATCKGLKDCLTDTSFVLNMGLLFDVLVKLEELSLELQKQSTTLMHAHKLVKQKCLVFQSMWQNPREHFLNSQQAVCDAEFKEVALQKGRMTAIDYTRFSSCLLIKMEQRMLTTHSSHRALVALRWGRLPVCVEQQLKANSCSRRQVGVSTERQYKTMAIAVIGAAARPAVFTAPFDL</sequence>
<evidence type="ECO:0000313" key="1">
    <source>
        <dbReference type="EMBL" id="MBN3278110.1"/>
    </source>
</evidence>
<gene>
    <name evidence="1" type="primary">Zmym5_1</name>
    <name evidence="1" type="ORF">GTO93_0010168</name>
</gene>
<evidence type="ECO:0000313" key="2">
    <source>
        <dbReference type="Proteomes" id="UP001166093"/>
    </source>
</evidence>
<feature type="non-terminal residue" evidence="1">
    <location>
        <position position="1"/>
    </location>
</feature>
<name>A0ABS2XV19_POLSP</name>
<keyword evidence="2" id="KW-1185">Reference proteome</keyword>
<protein>
    <submittedName>
        <fullName evidence="1">ZMYM5 protein</fullName>
    </submittedName>
</protein>